<keyword evidence="3" id="KW-0813">Transport</keyword>
<dbReference type="GO" id="GO:0005524">
    <property type="term" value="F:ATP binding"/>
    <property type="evidence" value="ECO:0007669"/>
    <property type="project" value="UniProtKB-KW"/>
</dbReference>
<feature type="transmembrane region" description="Helical" evidence="12">
    <location>
        <begin position="177"/>
        <end position="196"/>
    </location>
</feature>
<evidence type="ECO:0000256" key="10">
    <source>
        <dbReference type="ARBA" id="ARBA00023180"/>
    </source>
</evidence>
<organism evidence="15 16">
    <name type="scientific">Cinchona calisaya</name>
    <dbReference type="NCBI Taxonomy" id="153742"/>
    <lineage>
        <taxon>Eukaryota</taxon>
        <taxon>Viridiplantae</taxon>
        <taxon>Streptophyta</taxon>
        <taxon>Embryophyta</taxon>
        <taxon>Tracheophyta</taxon>
        <taxon>Spermatophyta</taxon>
        <taxon>Magnoliopsida</taxon>
        <taxon>eudicotyledons</taxon>
        <taxon>Gunneridae</taxon>
        <taxon>Pentapetalae</taxon>
        <taxon>asterids</taxon>
        <taxon>lamiids</taxon>
        <taxon>Gentianales</taxon>
        <taxon>Rubiaceae</taxon>
        <taxon>Cinchonoideae</taxon>
        <taxon>Cinchoneae</taxon>
        <taxon>Cinchona</taxon>
    </lineage>
</organism>
<evidence type="ECO:0000256" key="5">
    <source>
        <dbReference type="ARBA" id="ARBA00022737"/>
    </source>
</evidence>
<evidence type="ECO:0008006" key="17">
    <source>
        <dbReference type="Google" id="ProtNLM"/>
    </source>
</evidence>
<dbReference type="EMBL" id="JBJUIK010000017">
    <property type="protein sequence ID" value="KAL3497818.1"/>
    <property type="molecule type" value="Genomic_DNA"/>
</dbReference>
<reference evidence="15 16" key="1">
    <citation type="submission" date="2024-11" db="EMBL/GenBank/DDBJ databases">
        <title>A near-complete genome assembly of Cinchona calisaya.</title>
        <authorList>
            <person name="Lian D.C."/>
            <person name="Zhao X.W."/>
            <person name="Wei L."/>
        </authorList>
    </citation>
    <scope>NUCLEOTIDE SEQUENCE [LARGE SCALE GENOMIC DNA]</scope>
    <source>
        <tissue evidence="15">Nenye</tissue>
    </source>
</reference>
<dbReference type="Proteomes" id="UP001630127">
    <property type="component" value="Unassembled WGS sequence"/>
</dbReference>
<dbReference type="SUPFAM" id="SSF90123">
    <property type="entry name" value="ABC transporter transmembrane region"/>
    <property type="match status" value="2"/>
</dbReference>
<dbReference type="InterPro" id="IPR039421">
    <property type="entry name" value="Type_1_exporter"/>
</dbReference>
<gene>
    <name evidence="15" type="ORF">ACH5RR_040550</name>
</gene>
<dbReference type="FunFam" id="3.40.50.300:FF:000066">
    <property type="entry name" value="ABC transporter B family member 1"/>
    <property type="match status" value="1"/>
</dbReference>
<dbReference type="FunFam" id="3.40.50.300:FF:000251">
    <property type="entry name" value="ABC transporter B family member 19"/>
    <property type="match status" value="1"/>
</dbReference>
<feature type="transmembrane region" description="Helical" evidence="12">
    <location>
        <begin position="817"/>
        <end position="837"/>
    </location>
</feature>
<dbReference type="InterPro" id="IPR017871">
    <property type="entry name" value="ABC_transporter-like_CS"/>
</dbReference>
<accession>A0ABD2XSJ6</accession>
<feature type="transmembrane region" description="Helical" evidence="12">
    <location>
        <begin position="960"/>
        <end position="981"/>
    </location>
</feature>
<keyword evidence="9 12" id="KW-0472">Membrane</keyword>
<dbReference type="PANTHER" id="PTHR24222">
    <property type="entry name" value="ABC TRANSPORTER B FAMILY"/>
    <property type="match status" value="1"/>
</dbReference>
<keyword evidence="6" id="KW-0547">Nucleotide-binding</keyword>
<evidence type="ECO:0000256" key="12">
    <source>
        <dbReference type="SAM" id="Phobius"/>
    </source>
</evidence>
<evidence type="ECO:0000259" key="13">
    <source>
        <dbReference type="PROSITE" id="PS50893"/>
    </source>
</evidence>
<dbReference type="CDD" id="cd18578">
    <property type="entry name" value="ABC_6TM_Pgp_ABCB1_D2_like"/>
    <property type="match status" value="1"/>
</dbReference>
<evidence type="ECO:0000256" key="9">
    <source>
        <dbReference type="ARBA" id="ARBA00023136"/>
    </source>
</evidence>
<feature type="region of interest" description="Disordered" evidence="11">
    <location>
        <begin position="1"/>
        <end position="25"/>
    </location>
</feature>
<evidence type="ECO:0000256" key="4">
    <source>
        <dbReference type="ARBA" id="ARBA00022692"/>
    </source>
</evidence>
<dbReference type="AlphaFoldDB" id="A0ABD2XSJ6"/>
<evidence type="ECO:0000256" key="7">
    <source>
        <dbReference type="ARBA" id="ARBA00022840"/>
    </source>
</evidence>
<feature type="transmembrane region" description="Helical" evidence="12">
    <location>
        <begin position="46"/>
        <end position="70"/>
    </location>
</feature>
<keyword evidence="10" id="KW-0325">Glycoprotein</keyword>
<dbReference type="InterPro" id="IPR003593">
    <property type="entry name" value="AAA+_ATPase"/>
</dbReference>
<dbReference type="PROSITE" id="PS50893">
    <property type="entry name" value="ABC_TRANSPORTER_2"/>
    <property type="match status" value="2"/>
</dbReference>
<feature type="domain" description="ABC transporter" evidence="13">
    <location>
        <begin position="1015"/>
        <end position="1251"/>
    </location>
</feature>
<evidence type="ECO:0000256" key="11">
    <source>
        <dbReference type="SAM" id="MobiDB-lite"/>
    </source>
</evidence>
<keyword evidence="16" id="KW-1185">Reference proteome</keyword>
<evidence type="ECO:0000256" key="1">
    <source>
        <dbReference type="ARBA" id="ARBA00004651"/>
    </source>
</evidence>
<dbReference type="InterPro" id="IPR027417">
    <property type="entry name" value="P-loop_NTPase"/>
</dbReference>
<keyword evidence="7" id="KW-0067">ATP-binding</keyword>
<feature type="transmembrane region" description="Helical" evidence="12">
    <location>
        <begin position="202"/>
        <end position="222"/>
    </location>
</feature>
<sequence length="1261" mass="138634">MSDQQASFSGYRESTEEEQKKKEKEAKKPQKVPLIKLFKYADAYDYFLMLVGSIGACIHGASVPVFFIFFGKVIDVIGLAYLFPEEASHKVAKYSLDFVYLSLVILFSSWTEVACWMHTGERQAAKMRMAYLRAMLNQDISLFDTEASTGEVISAVTSDIIVVQDAISEKVGNFMHYLSRFFGGFIIGFIRVWQISLVTLSIVPLIALAGGVYAYVATGLIARVRKSYVKAGEIAEEVIANVRTVQAFAGEDKAVKSYKGALLSTYSYGRKAGLAKGLGLGTLHCVLFLSWSLLVWFTSIIVHKNIANGGDSFTTMLNVVIAGLSLGQAAPDITAFIRAKTAAYPIFEMIERNTVSATSSKNGKKLDKVEGHIQFKDVSFSYPSRPDVMIFDKLGLDIPSGKIVALVGGSGSGKSTVISLIERFYEPLSGQILLDGTDIKDLDLKWLRRQIGLVNQEPALFATTIRENILYGKDDATLEEITRAAKLSEAMTFINNLPDRFETQVGERGVQLSGGQKQRIAISRAIVKNPSVLLLDEATSALDAESEKSVQEALDRVMVGRTTVIVAHRLSTIRNADIIAVVQSGRIVETGSHEELISKPTGAYASLVQLQEASSLHRLPSHGAHLGRPLSVRYSREGSIRYSRELSRTTRSLGASFRSDKSVSRIGADGPDIVESRQISSRRLFSMVKPDWIYGFVGTICAFICGAQMPLFALGVTQALVSYYMDWDTTRHEVKKIAFLFCGGAFITVIVHAITHLCFGIMGERLTLRVREKMFSAILRNEIGWFDDMDNTSSMLASRLESDATLLRTVVVDHTTILLQNVGLAITAFLIAFILNWRLTLVVMATYPLIVSGHISEKLFMKGYGVDLNKAYLKANMLAGEAVSNIRTVAAFCSEDKVLDLYAHELVGPSRHSFRRGQVAGILYGVSQFFIFSAYGLALWYGSELMGKGQSSFKSVMKSFMVLIVTALAMGEILAMAPDLLKGNQMVASVFEVLDRRTEILGDVGEDITKVEGTIELKNVDFSYPSRPDALIFKDFNLRVSPGRSMALVGQSGSGKSSVLALILRFYDPTSGKVMIDGKDVKKLKLKSLRKHIGLVQQEPALFATSIYENIVYGKAGASESEVIEAAKFANAHTFISALPEGYSTKVGERGVQLSGGQKQRVAIARAVLKNPSILLLDEATSALDVESERVVQAALDRLMKNRTTIMVAHRLSTIKNADQISVIQDGKIVEQGTQSSLLENKDGAYYKLINLQRYQQQQQQ</sequence>
<comment type="similarity">
    <text evidence="2">Belongs to the ABC transporter superfamily. ABCB family. Multidrug resistance exporter (TC 3.A.1.201) subfamily.</text>
</comment>
<dbReference type="Pfam" id="PF00664">
    <property type="entry name" value="ABC_membrane"/>
    <property type="match status" value="2"/>
</dbReference>
<keyword evidence="5" id="KW-0677">Repeat</keyword>
<dbReference type="SUPFAM" id="SSF52540">
    <property type="entry name" value="P-loop containing nucleoside triphosphate hydrolases"/>
    <property type="match status" value="2"/>
</dbReference>
<comment type="subcellular location">
    <subcellularLocation>
        <location evidence="1">Cell membrane</location>
        <topology evidence="1">Multi-pass membrane protein</topology>
    </subcellularLocation>
</comment>
<name>A0ABD2XSJ6_9GENT</name>
<keyword evidence="4 12" id="KW-0812">Transmembrane</keyword>
<feature type="compositionally biased region" description="Basic and acidic residues" evidence="11">
    <location>
        <begin position="13"/>
        <end position="25"/>
    </location>
</feature>
<dbReference type="SMART" id="SM00382">
    <property type="entry name" value="AAA"/>
    <property type="match status" value="2"/>
</dbReference>
<evidence type="ECO:0000256" key="6">
    <source>
        <dbReference type="ARBA" id="ARBA00022741"/>
    </source>
</evidence>
<proteinExistence type="inferred from homology"/>
<dbReference type="PROSITE" id="PS50929">
    <property type="entry name" value="ABC_TM1F"/>
    <property type="match status" value="2"/>
</dbReference>
<dbReference type="Gene3D" id="1.20.1560.10">
    <property type="entry name" value="ABC transporter type 1, transmembrane domain"/>
    <property type="match status" value="3"/>
</dbReference>
<feature type="transmembrane region" description="Helical" evidence="12">
    <location>
        <begin position="692"/>
        <end position="725"/>
    </location>
</feature>
<feature type="domain" description="ABC transmembrane type-1" evidence="14">
    <location>
        <begin position="50"/>
        <end position="338"/>
    </location>
</feature>
<dbReference type="CDD" id="cd03249">
    <property type="entry name" value="ABC_MTABC3_MDL1_MDL2"/>
    <property type="match status" value="2"/>
</dbReference>
<feature type="domain" description="ABC transporter" evidence="13">
    <location>
        <begin position="373"/>
        <end position="609"/>
    </location>
</feature>
<protein>
    <recommendedName>
        <fullName evidence="17">ABC transporter B family member 2-like</fullName>
    </recommendedName>
</protein>
<evidence type="ECO:0000313" key="16">
    <source>
        <dbReference type="Proteomes" id="UP001630127"/>
    </source>
</evidence>
<evidence type="ECO:0000256" key="2">
    <source>
        <dbReference type="ARBA" id="ARBA00007577"/>
    </source>
</evidence>
<keyword evidence="8 12" id="KW-1133">Transmembrane helix</keyword>
<feature type="transmembrane region" description="Helical" evidence="12">
    <location>
        <begin position="737"/>
        <end position="762"/>
    </location>
</feature>
<feature type="transmembrane region" description="Helical" evidence="12">
    <location>
        <begin position="919"/>
        <end position="940"/>
    </location>
</feature>
<evidence type="ECO:0000256" key="8">
    <source>
        <dbReference type="ARBA" id="ARBA00022989"/>
    </source>
</evidence>
<evidence type="ECO:0000259" key="14">
    <source>
        <dbReference type="PROSITE" id="PS50929"/>
    </source>
</evidence>
<feature type="domain" description="ABC transmembrane type-1" evidence="14">
    <location>
        <begin position="695"/>
        <end position="982"/>
    </location>
</feature>
<dbReference type="PANTHER" id="PTHR24222:SF62">
    <property type="entry name" value="ABC TRANSPORTER B FAMILY MEMBER 2"/>
    <property type="match status" value="1"/>
</dbReference>
<dbReference type="InterPro" id="IPR036640">
    <property type="entry name" value="ABC1_TM_sf"/>
</dbReference>
<dbReference type="InterPro" id="IPR011527">
    <property type="entry name" value="ABC1_TM_dom"/>
</dbReference>
<dbReference type="InterPro" id="IPR003439">
    <property type="entry name" value="ABC_transporter-like_ATP-bd"/>
</dbReference>
<feature type="transmembrane region" description="Helical" evidence="12">
    <location>
        <begin position="98"/>
        <end position="119"/>
    </location>
</feature>
<dbReference type="Pfam" id="PF00005">
    <property type="entry name" value="ABC_tran"/>
    <property type="match status" value="2"/>
</dbReference>
<evidence type="ECO:0000256" key="3">
    <source>
        <dbReference type="ARBA" id="ARBA00022448"/>
    </source>
</evidence>
<dbReference type="GO" id="GO:0005886">
    <property type="term" value="C:plasma membrane"/>
    <property type="evidence" value="ECO:0007669"/>
    <property type="project" value="UniProtKB-SubCell"/>
</dbReference>
<dbReference type="PROSITE" id="PS00211">
    <property type="entry name" value="ABC_TRANSPORTER_1"/>
    <property type="match status" value="2"/>
</dbReference>
<dbReference type="CDD" id="cd18577">
    <property type="entry name" value="ABC_6TM_Pgp_ABCB1_D1_like"/>
    <property type="match status" value="1"/>
</dbReference>
<comment type="caution">
    <text evidence="15">The sequence shown here is derived from an EMBL/GenBank/DDBJ whole genome shotgun (WGS) entry which is preliminary data.</text>
</comment>
<dbReference type="Gene3D" id="3.40.50.300">
    <property type="entry name" value="P-loop containing nucleotide triphosphate hydrolases"/>
    <property type="match status" value="2"/>
</dbReference>
<feature type="transmembrane region" description="Helical" evidence="12">
    <location>
        <begin position="277"/>
        <end position="297"/>
    </location>
</feature>
<evidence type="ECO:0000313" key="15">
    <source>
        <dbReference type="EMBL" id="KAL3497818.1"/>
    </source>
</evidence>